<evidence type="ECO:0000313" key="2">
    <source>
        <dbReference type="Proteomes" id="UP000509345"/>
    </source>
</evidence>
<reference evidence="1 2" key="1">
    <citation type="submission" date="2020-06" db="EMBL/GenBank/DDBJ databases">
        <title>Genome mining for natural products.</title>
        <authorList>
            <person name="Zhang B."/>
            <person name="Shi J."/>
            <person name="Ge H."/>
        </authorList>
    </citation>
    <scope>NUCLEOTIDE SEQUENCE [LARGE SCALE GENOMIC DNA]</scope>
    <source>
        <strain evidence="1 2">NA06532</strain>
        <plasmid evidence="1 2">unnamed1</plasmid>
    </source>
</reference>
<protein>
    <submittedName>
        <fullName evidence="1">Uncharacterized protein</fullName>
    </submittedName>
</protein>
<dbReference type="EMBL" id="CP054927">
    <property type="protein sequence ID" value="QKW47678.1"/>
    <property type="molecule type" value="Genomic_DNA"/>
</dbReference>
<sequence length="256" mass="27167">MIDWSTLHDAYGPAHAIPGLLDRAIGRDQEAIDGLWGRLCHQGTITPASIAALPQLADIAKTEGAGDWALDLAGAIAGGLLQPHGADEEVTRRAATLSELRALAAARLRSGLTGKMYLSRLRAMLAFDGQPLWFEALDDFTDSFVTVACPHCDAPVTIAIGDYGCYSSIRDWNLGDVHQVPLRPAIPHELTGTGRMLHETAVRDGQQRLAWGLTHLFGQAECPGCGSVFGIADEHAATNAPAPWDFALAEAAGAGR</sequence>
<dbReference type="RefSeq" id="WP_176145586.1">
    <property type="nucleotide sequence ID" value="NZ_CP054927.1"/>
</dbReference>
<name>A0A7H8N0V4_STRMI</name>
<dbReference type="GeneID" id="87636512"/>
<proteinExistence type="predicted"/>
<keyword evidence="1" id="KW-0614">Plasmid</keyword>
<geneLocation type="plasmid" evidence="1 2">
    <name>unnamed1</name>
</geneLocation>
<accession>A0A7H8N0V4</accession>
<dbReference type="Proteomes" id="UP000509345">
    <property type="component" value="Plasmid unnamed1"/>
</dbReference>
<evidence type="ECO:0000313" key="1">
    <source>
        <dbReference type="EMBL" id="QKW47678.1"/>
    </source>
</evidence>
<organism evidence="1 2">
    <name type="scientific">Streptomyces microflavus</name>
    <name type="common">Streptomyces lipmanii</name>
    <dbReference type="NCBI Taxonomy" id="1919"/>
    <lineage>
        <taxon>Bacteria</taxon>
        <taxon>Bacillati</taxon>
        <taxon>Actinomycetota</taxon>
        <taxon>Actinomycetes</taxon>
        <taxon>Kitasatosporales</taxon>
        <taxon>Streptomycetaceae</taxon>
        <taxon>Streptomyces</taxon>
    </lineage>
</organism>
<dbReference type="AlphaFoldDB" id="A0A7H8N0V4"/>
<gene>
    <name evidence="1" type="ORF">HUT09_35150</name>
</gene>